<name>A0ABR4KSL4_9EURO</name>
<dbReference type="EMBL" id="JBFXLU010000016">
    <property type="protein sequence ID" value="KAL2854247.1"/>
    <property type="molecule type" value="Genomic_DNA"/>
</dbReference>
<evidence type="ECO:0000256" key="2">
    <source>
        <dbReference type="SAM" id="SignalP"/>
    </source>
</evidence>
<reference evidence="3 4" key="1">
    <citation type="submission" date="2024-07" db="EMBL/GenBank/DDBJ databases">
        <title>Section-level genome sequencing and comparative genomics of Aspergillus sections Usti and Cavernicolus.</title>
        <authorList>
            <consortium name="Lawrence Berkeley National Laboratory"/>
            <person name="Nybo J.L."/>
            <person name="Vesth T.C."/>
            <person name="Theobald S."/>
            <person name="Frisvad J.C."/>
            <person name="Larsen T.O."/>
            <person name="Kjaerboelling I."/>
            <person name="Rothschild-Mancinelli K."/>
            <person name="Lyhne E.K."/>
            <person name="Kogle M.E."/>
            <person name="Barry K."/>
            <person name="Clum A."/>
            <person name="Na H."/>
            <person name="Ledsgaard L."/>
            <person name="Lin J."/>
            <person name="Lipzen A."/>
            <person name="Kuo A."/>
            <person name="Riley R."/>
            <person name="Mondo S."/>
            <person name="Labutti K."/>
            <person name="Haridas S."/>
            <person name="Pangalinan J."/>
            <person name="Salamov A.A."/>
            <person name="Simmons B.A."/>
            <person name="Magnuson J.K."/>
            <person name="Chen J."/>
            <person name="Drula E."/>
            <person name="Henrissat B."/>
            <person name="Wiebenga A."/>
            <person name="Lubbers R.J."/>
            <person name="Gomes A.C."/>
            <person name="Makela M.R."/>
            <person name="Stajich J."/>
            <person name="Grigoriev I.V."/>
            <person name="Mortensen U.H."/>
            <person name="De Vries R.P."/>
            <person name="Baker S.E."/>
            <person name="Andersen M.R."/>
        </authorList>
    </citation>
    <scope>NUCLEOTIDE SEQUENCE [LARGE SCALE GENOMIC DNA]</scope>
    <source>
        <strain evidence="3 4">CBS 123904</strain>
    </source>
</reference>
<feature type="signal peptide" evidence="2">
    <location>
        <begin position="1"/>
        <end position="20"/>
    </location>
</feature>
<protein>
    <recommendedName>
        <fullName evidence="5">GPI anchored glycoprotein</fullName>
    </recommendedName>
</protein>
<dbReference type="Proteomes" id="UP001610446">
    <property type="component" value="Unassembled WGS sequence"/>
</dbReference>
<sequence length="229" mass="23675">MHPQILRSLALVGCTSLAAANDIVSLILPNVDNQDLVGEVIGTDGSLTTYLINCPKGTDSSDCGIPPEGITVTADDDTFIYEYTYEDYYLRESCSHRGTTWFSCAVTNTQSDFSTVMTTATSYDIPYQAVTITGTSTDADSSTTVTSISTSTNTRSPSASQPSDTSSSTDESSTTSAGAVSSSTPSPTNSEEAGAEETSSDNAAMAQVTGSATQWLVSGAGMVLALALA</sequence>
<comment type="caution">
    <text evidence="3">The sequence shown here is derived from an EMBL/GenBank/DDBJ whole genome shotgun (WGS) entry which is preliminary data.</text>
</comment>
<gene>
    <name evidence="3" type="ORF">BJY01DRAFT_205752</name>
</gene>
<keyword evidence="2" id="KW-0732">Signal</keyword>
<evidence type="ECO:0008006" key="5">
    <source>
        <dbReference type="Google" id="ProtNLM"/>
    </source>
</evidence>
<accession>A0ABR4KSL4</accession>
<evidence type="ECO:0000256" key="1">
    <source>
        <dbReference type="SAM" id="MobiDB-lite"/>
    </source>
</evidence>
<proteinExistence type="predicted"/>
<evidence type="ECO:0000313" key="4">
    <source>
        <dbReference type="Proteomes" id="UP001610446"/>
    </source>
</evidence>
<feature type="chain" id="PRO_5046506518" description="GPI anchored glycoprotein" evidence="2">
    <location>
        <begin position="21"/>
        <end position="229"/>
    </location>
</feature>
<dbReference type="PANTHER" id="PTHR40640:SF1">
    <property type="entry name" value="ANCHORED GLYCOPROTEIN, PUTATIVE (AFU_ORTHOLOGUE AFUA_8G04860)-RELATED"/>
    <property type="match status" value="1"/>
</dbReference>
<keyword evidence="4" id="KW-1185">Reference proteome</keyword>
<feature type="region of interest" description="Disordered" evidence="1">
    <location>
        <begin position="135"/>
        <end position="206"/>
    </location>
</feature>
<dbReference type="PANTHER" id="PTHR40640">
    <property type="entry name" value="ANCHORED GLYCOPROTEIN, PUTATIVE (AFU_ORTHOLOGUE AFUA_8G04860)-RELATED"/>
    <property type="match status" value="1"/>
</dbReference>
<feature type="compositionally biased region" description="Low complexity" evidence="1">
    <location>
        <begin position="135"/>
        <end position="192"/>
    </location>
</feature>
<evidence type="ECO:0000313" key="3">
    <source>
        <dbReference type="EMBL" id="KAL2854247.1"/>
    </source>
</evidence>
<organism evidence="3 4">
    <name type="scientific">Aspergillus pseudoustus</name>
    <dbReference type="NCBI Taxonomy" id="1810923"/>
    <lineage>
        <taxon>Eukaryota</taxon>
        <taxon>Fungi</taxon>
        <taxon>Dikarya</taxon>
        <taxon>Ascomycota</taxon>
        <taxon>Pezizomycotina</taxon>
        <taxon>Eurotiomycetes</taxon>
        <taxon>Eurotiomycetidae</taxon>
        <taxon>Eurotiales</taxon>
        <taxon>Aspergillaceae</taxon>
        <taxon>Aspergillus</taxon>
        <taxon>Aspergillus subgen. Nidulantes</taxon>
    </lineage>
</organism>